<name>A0A5C6AM66_9BACT</name>
<accession>A0A5C6AM66</accession>
<feature type="domain" description="Peptidase M28" evidence="3">
    <location>
        <begin position="94"/>
        <end position="321"/>
    </location>
</feature>
<keyword evidence="2" id="KW-0012">Acyltransferase</keyword>
<keyword evidence="1" id="KW-0808">Transferase</keyword>
<organism evidence="4 5">
    <name type="scientific">Botrimarina colliarenosi</name>
    <dbReference type="NCBI Taxonomy" id="2528001"/>
    <lineage>
        <taxon>Bacteria</taxon>
        <taxon>Pseudomonadati</taxon>
        <taxon>Planctomycetota</taxon>
        <taxon>Planctomycetia</taxon>
        <taxon>Pirellulales</taxon>
        <taxon>Lacipirellulaceae</taxon>
        <taxon>Botrimarina</taxon>
    </lineage>
</organism>
<dbReference type="RefSeq" id="WP_146444175.1">
    <property type="nucleotide sequence ID" value="NZ_SJPR01000001.1"/>
</dbReference>
<gene>
    <name evidence="4" type="ORF">Pla108_14630</name>
</gene>
<reference evidence="4 5" key="1">
    <citation type="submission" date="2019-02" db="EMBL/GenBank/DDBJ databases">
        <title>Deep-cultivation of Planctomycetes and their phenomic and genomic characterization uncovers novel biology.</title>
        <authorList>
            <person name="Wiegand S."/>
            <person name="Jogler M."/>
            <person name="Boedeker C."/>
            <person name="Pinto D."/>
            <person name="Vollmers J."/>
            <person name="Rivas-Marin E."/>
            <person name="Kohn T."/>
            <person name="Peeters S.H."/>
            <person name="Heuer A."/>
            <person name="Rast P."/>
            <person name="Oberbeckmann S."/>
            <person name="Bunk B."/>
            <person name="Jeske O."/>
            <person name="Meyerdierks A."/>
            <person name="Storesund J.E."/>
            <person name="Kallscheuer N."/>
            <person name="Luecker S."/>
            <person name="Lage O.M."/>
            <person name="Pohl T."/>
            <person name="Merkel B.J."/>
            <person name="Hornburger P."/>
            <person name="Mueller R.-W."/>
            <person name="Bruemmer F."/>
            <person name="Labrenz M."/>
            <person name="Spormann A.M."/>
            <person name="Op Den Camp H."/>
            <person name="Overmann J."/>
            <person name="Amann R."/>
            <person name="Jetten M.S.M."/>
            <person name="Mascher T."/>
            <person name="Medema M.H."/>
            <person name="Devos D.P."/>
            <person name="Kaster A.-K."/>
            <person name="Ovreas L."/>
            <person name="Rohde M."/>
            <person name="Galperin M.Y."/>
            <person name="Jogler C."/>
        </authorList>
    </citation>
    <scope>NUCLEOTIDE SEQUENCE [LARGE SCALE GENOMIC DNA]</scope>
    <source>
        <strain evidence="4 5">Pla108</strain>
    </source>
</reference>
<evidence type="ECO:0000256" key="2">
    <source>
        <dbReference type="ARBA" id="ARBA00023315"/>
    </source>
</evidence>
<evidence type="ECO:0000259" key="3">
    <source>
        <dbReference type="Pfam" id="PF04389"/>
    </source>
</evidence>
<dbReference type="GO" id="GO:0016603">
    <property type="term" value="F:glutaminyl-peptide cyclotransferase activity"/>
    <property type="evidence" value="ECO:0007669"/>
    <property type="project" value="TreeGrafter"/>
</dbReference>
<evidence type="ECO:0000313" key="5">
    <source>
        <dbReference type="Proteomes" id="UP000317421"/>
    </source>
</evidence>
<dbReference type="EMBL" id="SJPR01000001">
    <property type="protein sequence ID" value="TWU00511.1"/>
    <property type="molecule type" value="Genomic_DNA"/>
</dbReference>
<dbReference type="Pfam" id="PF04389">
    <property type="entry name" value="Peptidase_M28"/>
    <property type="match status" value="1"/>
</dbReference>
<dbReference type="PANTHER" id="PTHR12283:SF6">
    <property type="entry name" value="GLUTAMINYL-PEPTIDE CYCLOTRANSFERASE-RELATED"/>
    <property type="match status" value="1"/>
</dbReference>
<dbReference type="Proteomes" id="UP000317421">
    <property type="component" value="Unassembled WGS sequence"/>
</dbReference>
<evidence type="ECO:0000256" key="1">
    <source>
        <dbReference type="ARBA" id="ARBA00022679"/>
    </source>
</evidence>
<dbReference type="AlphaFoldDB" id="A0A5C6AM66"/>
<protein>
    <submittedName>
        <fullName evidence="4">Succinyl-diaminopimelate desuccinylase</fullName>
    </submittedName>
</protein>
<dbReference type="GO" id="GO:0008270">
    <property type="term" value="F:zinc ion binding"/>
    <property type="evidence" value="ECO:0007669"/>
    <property type="project" value="TreeGrafter"/>
</dbReference>
<dbReference type="SUPFAM" id="SSF53187">
    <property type="entry name" value="Zn-dependent exopeptidases"/>
    <property type="match status" value="1"/>
</dbReference>
<dbReference type="Gene3D" id="3.40.630.10">
    <property type="entry name" value="Zn peptidases"/>
    <property type="match status" value="1"/>
</dbReference>
<sequence>MNSSTLPTLFAIFVAGPLAAFSQEAPANPVEGDRAMGYLRAICDIGPRVSGSPGMLAQQKLITEHFAGLGVEVEEQRFRAPHPQNRAKRVPMVNLVVRWRPEATRRVLLCGHYDTRPFADQDPDPQARRTGTFVGANDGGSGTALLMELGHLMKDQFDDATDDPDFGVDFAFFDAEEFVFDDRDTYFLGSQWFGTQYAKRGPLPAVDGGKPREWSYEAAVLFDMVADKDLQIYWEGHSFASRQSRPIAREVWDVAERLGVEEFVPQVRHTVLDDHLALRKYGGIRAIDLIDFDYPYWHTLGDTPDKCSGASMAKVGWVTWEWLLERSKDRSL</sequence>
<dbReference type="InterPro" id="IPR007484">
    <property type="entry name" value="Peptidase_M28"/>
</dbReference>
<dbReference type="PANTHER" id="PTHR12283">
    <property type="entry name" value="GLUTAMINYL-PEPTIDE CYCLOTRANSFERASE"/>
    <property type="match status" value="1"/>
</dbReference>
<keyword evidence="5" id="KW-1185">Reference proteome</keyword>
<dbReference type="OrthoDB" id="256090at2"/>
<proteinExistence type="predicted"/>
<comment type="caution">
    <text evidence="4">The sequence shown here is derived from an EMBL/GenBank/DDBJ whole genome shotgun (WGS) entry which is preliminary data.</text>
</comment>
<dbReference type="InterPro" id="IPR040234">
    <property type="entry name" value="QC/QCL"/>
</dbReference>
<evidence type="ECO:0000313" key="4">
    <source>
        <dbReference type="EMBL" id="TWU00511.1"/>
    </source>
</evidence>